<protein>
    <submittedName>
        <fullName evidence="1">Uncharacterized protein</fullName>
    </submittedName>
</protein>
<gene>
    <name evidence="1" type="ordered locus">Runsl_1661</name>
</gene>
<dbReference type="RefSeq" id="WP_013927399.1">
    <property type="nucleotide sequence ID" value="NC_015703.1"/>
</dbReference>
<dbReference type="EMBL" id="CP002859">
    <property type="protein sequence ID" value="AEI48086.1"/>
    <property type="molecule type" value="Genomic_DNA"/>
</dbReference>
<proteinExistence type="predicted"/>
<reference evidence="2" key="1">
    <citation type="submission" date="2011-06" db="EMBL/GenBank/DDBJ databases">
        <title>The complete genome of chromosome of Runella slithyformis DSM 19594.</title>
        <authorList>
            <consortium name="US DOE Joint Genome Institute (JGI-PGF)"/>
            <person name="Lucas S."/>
            <person name="Han J."/>
            <person name="Lapidus A."/>
            <person name="Bruce D."/>
            <person name="Goodwin L."/>
            <person name="Pitluck S."/>
            <person name="Peters L."/>
            <person name="Kyrpides N."/>
            <person name="Mavromatis K."/>
            <person name="Ivanova N."/>
            <person name="Ovchinnikova G."/>
            <person name="Zhang X."/>
            <person name="Misra M."/>
            <person name="Detter J.C."/>
            <person name="Tapia R."/>
            <person name="Han C."/>
            <person name="Land M."/>
            <person name="Hauser L."/>
            <person name="Markowitz V."/>
            <person name="Cheng J.-F."/>
            <person name="Hugenholtz P."/>
            <person name="Woyke T."/>
            <person name="Wu D."/>
            <person name="Tindall B."/>
            <person name="Faehrich R."/>
            <person name="Brambilla E."/>
            <person name="Klenk H.-P."/>
            <person name="Eisen J.A."/>
        </authorList>
    </citation>
    <scope>NUCLEOTIDE SEQUENCE [LARGE SCALE GENOMIC DNA]</scope>
    <source>
        <strain evidence="2">ATCC 29530 / DSM 19594 / LMG 11500 / NCIMB 11436 / LSU 4</strain>
    </source>
</reference>
<dbReference type="AlphaFoldDB" id="A0A7U4E510"/>
<dbReference type="KEGG" id="rsi:Runsl_1661"/>
<keyword evidence="2" id="KW-1185">Reference proteome</keyword>
<name>A0A7U4E510_RUNSL</name>
<organism evidence="1 2">
    <name type="scientific">Runella slithyformis (strain ATCC 29530 / DSM 19594 / LMG 11500 / NCIMB 11436 / LSU 4)</name>
    <dbReference type="NCBI Taxonomy" id="761193"/>
    <lineage>
        <taxon>Bacteria</taxon>
        <taxon>Pseudomonadati</taxon>
        <taxon>Bacteroidota</taxon>
        <taxon>Cytophagia</taxon>
        <taxon>Cytophagales</taxon>
        <taxon>Spirosomataceae</taxon>
        <taxon>Runella</taxon>
    </lineage>
</organism>
<accession>A0A7U4E510</accession>
<sequence length="127" mass="13996">MLFSQCIRKSIANGILLLFALMLLNGVVFRHAHKLSSGKIITHAHPYKPANSNSPFQPNDHTGNELFLLDTVTNAVFVGLTLTVALTGVKHVASVLSTNSSFYYLLTAYRKPFFGDFSHRGPPAYQC</sequence>
<evidence type="ECO:0000313" key="1">
    <source>
        <dbReference type="EMBL" id="AEI48086.1"/>
    </source>
</evidence>
<evidence type="ECO:0000313" key="2">
    <source>
        <dbReference type="Proteomes" id="UP000000493"/>
    </source>
</evidence>
<dbReference type="Proteomes" id="UP000000493">
    <property type="component" value="Chromosome"/>
</dbReference>
<reference evidence="1 2" key="2">
    <citation type="journal article" date="2012" name="Stand. Genomic Sci.">
        <title>Complete genome sequence of the aquatic bacterium Runella slithyformis type strain (LSU 4(T)).</title>
        <authorList>
            <person name="Copeland A."/>
            <person name="Zhang X."/>
            <person name="Misra M."/>
            <person name="Lapidus A."/>
            <person name="Nolan M."/>
            <person name="Lucas S."/>
            <person name="Deshpande S."/>
            <person name="Cheng J.F."/>
            <person name="Tapia R."/>
            <person name="Goodwin L.A."/>
            <person name="Pitluck S."/>
            <person name="Liolios K."/>
            <person name="Pagani I."/>
            <person name="Ivanova N."/>
            <person name="Mikhailova N."/>
            <person name="Pati A."/>
            <person name="Chen A."/>
            <person name="Palaniappan K."/>
            <person name="Land M."/>
            <person name="Hauser L."/>
            <person name="Pan C."/>
            <person name="Jeffries C.D."/>
            <person name="Detter J.C."/>
            <person name="Brambilla E.M."/>
            <person name="Rohde M."/>
            <person name="Djao O.D."/>
            <person name="Goker M."/>
            <person name="Sikorski J."/>
            <person name="Tindall B.J."/>
            <person name="Woyke T."/>
            <person name="Bristow J."/>
            <person name="Eisen J.A."/>
            <person name="Markowitz V."/>
            <person name="Hugenholtz P."/>
            <person name="Kyrpides N.C."/>
            <person name="Klenk H.P."/>
            <person name="Mavromatis K."/>
        </authorList>
    </citation>
    <scope>NUCLEOTIDE SEQUENCE [LARGE SCALE GENOMIC DNA]</scope>
    <source>
        <strain evidence="2">ATCC 29530 / DSM 19594 / LMG 11500 / NCIMB 11436 / LSU 4</strain>
    </source>
</reference>